<dbReference type="AlphaFoldDB" id="A0A0G0ZL91"/>
<sequence length="1200" mass="123662">MSQLSTKGTRAVLIKTASVLTGVATILSLSGILAFAPVAGAVAPSNFGLTEGNTISAAGSSDPDIYIVNQLGYKRLFLNPAIFTMYGHLGGFAAVKNVTPSTRDAFVTSGLFRNCETNDQKVYGVETTGEDTGMLHWVNTSGAQAVADDPNFFLKVFCINNNEFNWYAKGTNYTSVNQVPNYSRTPGVTPTPTPLAGSVSVSLAPNNPAASTTTTNAQGVEYLRVRLSGSGTVNSVTVKRTGAGSVDDFDNIYLYDGARRLVTGKSLTSSTGEATFSNLSIAVNGSKDISVVADLSATAGNVNAFSLNALSLTSGSVSGLPVGGNNLSVSGATSGTITMTKVGSIGDPNAGQQDVQLSEFKLSANTEAASVRRIQMLQGGTVNTSGITDLKLKTGSSEWSGTIDSAGYVVFDLGSGFSIVKGGNAVFKVYGDIAGKKDETIKLYFEYATDILAVGDQYGYGMAVTSTTMDAVSEAHALTLQGGVLTLTSSGLVASDIGTDTDDTVFLRYSIAAASNVEIRKHRLVISSDKGGDGTFDDFVVATSTSFADLDDIKVINEANGAVLIGPVDGSSFDEVGTANNSAGGAVEGAMNSFSDVIDLSAGQTLSLKVTADVKTGNTRTGSALVAGSKVAIGVQDYSDNVGVTELKYTGTNTALAAADIVPNANIHGPTMTLTASSLTLSLASNPADQTVVQGSQNVDSVGIIFQASNASALKVTNITVTGYSDANGADAFDKGSAGDIGSIVSAVSLVEKESGTVLSSTPSANNLAASAGTIVFNNLNWNIPAGASRTLIVRTNLLNLTPPTKDEFGFDIAATTDVTAIDDSNTTVNAGNATPNGATSITTEVEVVSAGNIFVTEYLSSPSKDKQAIYWGQTGVAVSTFNVRAAKEGFYIDRFNIVSADTADAKNNVAGVYLEYQDKAGSTLTAGPYSLSGSVASVSFGFSGATRPYIPKDQSRQVVVKIDTIGTHLAGATSAVDFAMNFSGGAADEFEATGEGSFAKVLGNDTTGDDTDSVTVSNKNMVYRSFPKFTNIVLADGAASANAVVGKFTITAMGYDVLFNTINVASGTITFDTVASGQTAPADPMITLYDDTTGLVYSSASYDIDTVNASLSFSEFLNALNIPAGTSKTLRVQGNLTAFNRATNTTSGVAADHFMLVLQDEANVIKWVDSAGVDANLDQANTAGYIKNLPFNGPNMTGQ</sequence>
<name>A0A0G0ZL91_9BACT</name>
<dbReference type="EMBL" id="LCBN01000019">
    <property type="protein sequence ID" value="KKS13728.1"/>
    <property type="molecule type" value="Genomic_DNA"/>
</dbReference>
<reference evidence="2 3" key="1">
    <citation type="journal article" date="2015" name="Nature">
        <title>rRNA introns, odd ribosomes, and small enigmatic genomes across a large radiation of phyla.</title>
        <authorList>
            <person name="Brown C.T."/>
            <person name="Hug L.A."/>
            <person name="Thomas B.C."/>
            <person name="Sharon I."/>
            <person name="Castelle C.J."/>
            <person name="Singh A."/>
            <person name="Wilkins M.J."/>
            <person name="Williams K.H."/>
            <person name="Banfield J.F."/>
        </authorList>
    </citation>
    <scope>NUCLEOTIDE SEQUENCE [LARGE SCALE GENOMIC DNA]</scope>
</reference>
<dbReference type="PATRIC" id="fig|1618429.3.peg.445"/>
<evidence type="ECO:0000313" key="2">
    <source>
        <dbReference type="EMBL" id="KKS13728.1"/>
    </source>
</evidence>
<organism evidence="2 3">
    <name type="scientific">Candidatus Daviesbacteria bacterium GW2011_GWB1_41_5</name>
    <dbReference type="NCBI Taxonomy" id="1618429"/>
    <lineage>
        <taxon>Bacteria</taxon>
        <taxon>Candidatus Daviesiibacteriota</taxon>
    </lineage>
</organism>
<accession>A0A0G0ZL91</accession>
<proteinExistence type="predicted"/>
<keyword evidence="1" id="KW-0812">Transmembrane</keyword>
<evidence type="ECO:0000256" key="1">
    <source>
        <dbReference type="SAM" id="Phobius"/>
    </source>
</evidence>
<dbReference type="Proteomes" id="UP000034753">
    <property type="component" value="Unassembled WGS sequence"/>
</dbReference>
<keyword evidence="1" id="KW-1133">Transmembrane helix</keyword>
<feature type="transmembrane region" description="Helical" evidence="1">
    <location>
        <begin position="12"/>
        <end position="36"/>
    </location>
</feature>
<keyword evidence="1" id="KW-0472">Membrane</keyword>
<evidence type="ECO:0000313" key="3">
    <source>
        <dbReference type="Proteomes" id="UP000034753"/>
    </source>
</evidence>
<protein>
    <submittedName>
        <fullName evidence="2">Uncharacterized protein</fullName>
    </submittedName>
</protein>
<comment type="caution">
    <text evidence="2">The sequence shown here is derived from an EMBL/GenBank/DDBJ whole genome shotgun (WGS) entry which is preliminary data.</text>
</comment>
<gene>
    <name evidence="2" type="ORF">UU67_C0019G0006</name>
</gene>